<dbReference type="PANTHER" id="PTHR47839">
    <property type="entry name" value="DOMAIN PROTEIN, PUTATIVE (AFU_ORTHOLOGUE AFUA_6G04830)-RELATED"/>
    <property type="match status" value="1"/>
</dbReference>
<dbReference type="Pfam" id="PF25794">
    <property type="entry name" value="SACS"/>
    <property type="match status" value="1"/>
</dbReference>
<reference evidence="4" key="1">
    <citation type="submission" date="2014-06" db="EMBL/GenBank/DDBJ databases">
        <authorList>
            <person name="Ju J."/>
            <person name="Zhang J."/>
        </authorList>
    </citation>
    <scope>NUCLEOTIDE SEQUENCE</scope>
    <source>
        <strain evidence="4">SscI8</strain>
    </source>
</reference>
<evidence type="ECO:0000313" key="4">
    <source>
        <dbReference type="EMBL" id="CDU25659.1"/>
    </source>
</evidence>
<proteinExistence type="predicted"/>
<feature type="coiled-coil region" evidence="1">
    <location>
        <begin position="1482"/>
        <end position="1518"/>
    </location>
</feature>
<evidence type="ECO:0000256" key="1">
    <source>
        <dbReference type="SAM" id="Coils"/>
    </source>
</evidence>
<accession>A0A127ZHT7</accession>
<evidence type="ECO:0000259" key="3">
    <source>
        <dbReference type="Pfam" id="PF25794"/>
    </source>
</evidence>
<feature type="region of interest" description="Disordered" evidence="2">
    <location>
        <begin position="320"/>
        <end position="352"/>
    </location>
</feature>
<feature type="region of interest" description="Disordered" evidence="2">
    <location>
        <begin position="1541"/>
        <end position="1576"/>
    </location>
</feature>
<dbReference type="InterPro" id="IPR022155">
    <property type="entry name" value="DUF3684"/>
</dbReference>
<feature type="region of interest" description="Disordered" evidence="2">
    <location>
        <begin position="1250"/>
        <end position="1275"/>
    </location>
</feature>
<dbReference type="NCBIfam" id="NF047352">
    <property type="entry name" value="P_loop_sacsin"/>
    <property type="match status" value="1"/>
</dbReference>
<feature type="compositionally biased region" description="Basic and acidic residues" evidence="2">
    <location>
        <begin position="324"/>
        <end position="340"/>
    </location>
</feature>
<gene>
    <name evidence="4" type="ORF">SPSC_05830</name>
</gene>
<dbReference type="InterPro" id="IPR036890">
    <property type="entry name" value="HATPase_C_sf"/>
</dbReference>
<keyword evidence="1" id="KW-0175">Coiled coil</keyword>
<dbReference type="SUPFAM" id="SSF55874">
    <property type="entry name" value="ATPase domain of HSP90 chaperone/DNA topoisomerase II/histidine kinase"/>
    <property type="match status" value="1"/>
</dbReference>
<protein>
    <recommendedName>
        <fullName evidence="3">Sacsin/Nov domain-containing protein</fullName>
    </recommendedName>
</protein>
<evidence type="ECO:0000256" key="2">
    <source>
        <dbReference type="SAM" id="MobiDB-lite"/>
    </source>
</evidence>
<feature type="compositionally biased region" description="Basic and acidic residues" evidence="2">
    <location>
        <begin position="1541"/>
        <end position="1552"/>
    </location>
</feature>
<dbReference type="PANTHER" id="PTHR47839:SF1">
    <property type="entry name" value="DOMAIN PROTEIN, PUTATIVE (AFU_ORTHOLOGUE AFUA_6G04830)-RELATED"/>
    <property type="match status" value="1"/>
</dbReference>
<dbReference type="Pfam" id="PF12449">
    <property type="entry name" value="DUF3684"/>
    <property type="match status" value="1"/>
</dbReference>
<dbReference type="EMBL" id="LK056691">
    <property type="protein sequence ID" value="CDU25659.1"/>
    <property type="molecule type" value="Genomic_DNA"/>
</dbReference>
<organism evidence="4">
    <name type="scientific">Sporisorium scitamineum</name>
    <dbReference type="NCBI Taxonomy" id="49012"/>
    <lineage>
        <taxon>Eukaryota</taxon>
        <taxon>Fungi</taxon>
        <taxon>Dikarya</taxon>
        <taxon>Basidiomycota</taxon>
        <taxon>Ustilaginomycotina</taxon>
        <taxon>Ustilaginomycetes</taxon>
        <taxon>Ustilaginales</taxon>
        <taxon>Ustilaginaceae</taxon>
        <taxon>Sporisorium</taxon>
    </lineage>
</organism>
<dbReference type="Gene3D" id="3.30.565.10">
    <property type="entry name" value="Histidine kinase-like ATPase, C-terminal domain"/>
    <property type="match status" value="1"/>
</dbReference>
<feature type="domain" description="Sacsin/Nov" evidence="3">
    <location>
        <begin position="35"/>
        <end position="160"/>
    </location>
</feature>
<feature type="compositionally biased region" description="Low complexity" evidence="2">
    <location>
        <begin position="1656"/>
        <end position="1665"/>
    </location>
</feature>
<dbReference type="OrthoDB" id="10031156at2759"/>
<name>A0A127ZHT7_9BASI</name>
<sequence>MASTAAGELARELARKALMNDARQEEAITVNQRALIDKILARYAAEFTVFRELLQNADDAGATHCELRFESQRAQSAASASDASAHVASTLNLLPDFKATLSNWVFRNDGKPFGNDDWSRLRRIAEGNPDPDRIGAFGVGFYSLFSICEEPIVSSGDQLMGFFWKGDALFTKRATNQDRQNSPSGNPWTTFFMALREPSPFPDSPMALAKFLATSLTFTTKIRSIGLYWDDHLLCKLDKKLALPKSMPMPGHLNAYSPGRIMRVRDLESTAVQIDVQALQLVIDAAEKDKPSLKQSFASALGKSAGGGLTSMLQSAFGFGSSSAKEKERERERELQKRSQAEAAQEQENRRLDATAASLTSVSASIHLRIATAHVGVSADKAFEREIERSTKKPPPKVTAFHLIFTGKEEYDASFPDESEDADASVSITSSAAALDRGVCQIFSGLMPRLEDQGHAFIGFRTHQTTGFSGHIAARFIPTVERESLDFVDRYCAQWNSELLSMGGYVARAVYENELIDIGRLWTNTFADKRPAKDDDPLAKALKDRALHLMRFFTFRASSPSSRVSSLFLTSFFGSARQNTISLMSTRGVEHSAAVRIPNALLSDFVKDLAVIPPDHVEEAPDFVREVRSRNLVQDITMDDVFQELSSRALTPAEMVACLKWWVSVAAHPSYDISLRSKLLNSAMLTIADPKDAAVPEKIQPLSVVRFYLNASRLPTDLPLPDTCLSYEVSKLFTTNELSRVFGWSELTVPAWLKNLVQISIQAQRSSSKTMAETNLQTSPAFAEKVLLTLSRAWFSSPSAQHDEIQQLLAEVTCIPTRLQMQKPNDAYFANVSLFSDLPIVELPTAQVKGNLEKVLIALGVRRHVELQMVFNRLVAGGGWSHVDLVSYLASNKETLSELEKERLKKTAIFPKHGEVGPLKEDGKPRIIRHRASDLYEPTEALKALQLPVLDWAHKPWKPSSEEARFVFDLGLRRYPPMETVLELASTSTDAALRSRALAFFFDKFHAHYVKQYTIFRAEKYAFVPARLPNENQMVLRKPTEVFTNAEAAVMGFPVAGPEINLADLPKLGLRCNPTAAQLIGRLVNAPTKDEAQARKIFEYLATVPEFSLNDFAQLRGAEFIPVRRNKRTAAGDASKDATEVVLVAPMNCYFGGSTSDVQFRDVFSYCDFGSVAGAFLKNCGVRNEPSIEEVAERLVAEPQRFYQLAGSADAYLGILRQIATNWSRIRSPLRNQMARSAFLLGSKRINESSARGAGQKTGHLLDQDEDEQDEEAEDTGTLVYALKKPADVVIVDDANSHMLFASSLFYAPHEDLLQEGLYGKLGSPRLSALVEERYSIEGRVVRDTQRAREIKALVLERTPLFLFEKRQSSRSEIRKDAEWLKGALEVEEIDGAGLRLVRTLRYDRVHEQNVQKCTATASMRGSKLILHLSSSMEVDFFEVATSLTKYLLTKQRLQEVLLYMTLLSTSLRNLKRRGFHVDKILSQRKAEREAAEAKLREERLKAEERAAEDKATEAKLAEWRKQVLSVFPDADPHHVDQALRSHSDAHVERTTNDMLSSNYPRRSKKASSTVSQFTNDSCSTLDSGAGGASNSDNGGSGFFSGFRNRFLQAGAKQRSSLADGTSSIERPGSGWPAEASRYGQGAIAAAGRSDEDRSLGALASSSAGMTPAATAPTNEVTPLSSIHNNVLKAIRASRPDASSTIKSEARQTQIKEAANSYCDQGVETDLKLAGEVAGMKVFLHPSLDAASMLQANAAALERLINRIYKPVGSIFGLDPRSMYVFCDTAGPAIAFNRGGAIYLNFRYYLAWHDELVKRGKLADPLVSTYFSVAHEIAHNVVAAHNAEHEWYFSAIAEKYVVSLVEYIAKAEGGVQH</sequence>
<feature type="compositionally biased region" description="Acidic residues" evidence="2">
    <location>
        <begin position="1264"/>
        <end position="1275"/>
    </location>
</feature>
<feature type="compositionally biased region" description="Polar residues" evidence="2">
    <location>
        <begin position="1614"/>
        <end position="1625"/>
    </location>
</feature>
<feature type="region of interest" description="Disordered" evidence="2">
    <location>
        <begin position="1614"/>
        <end position="1676"/>
    </location>
</feature>
<feature type="compositionally biased region" description="Polar residues" evidence="2">
    <location>
        <begin position="1553"/>
        <end position="1576"/>
    </location>
</feature>
<dbReference type="InterPro" id="IPR058210">
    <property type="entry name" value="SACS/Nov_dom"/>
</dbReference>